<dbReference type="Proteomes" id="UP000050517">
    <property type="component" value="Unassembled WGS sequence"/>
</dbReference>
<comment type="caution">
    <text evidence="2">The sequence shown here is derived from an EMBL/GenBank/DDBJ whole genome shotgun (WGS) entry which is preliminary data.</text>
</comment>
<evidence type="ECO:0000313" key="2">
    <source>
        <dbReference type="EMBL" id="KQB84936.1"/>
    </source>
</evidence>
<accession>A0A0Q0YRB6</accession>
<feature type="transmembrane region" description="Helical" evidence="1">
    <location>
        <begin position="462"/>
        <end position="485"/>
    </location>
</feature>
<dbReference type="EMBL" id="LKST01000001">
    <property type="protein sequence ID" value="KQB84936.1"/>
    <property type="molecule type" value="Genomic_DNA"/>
</dbReference>
<keyword evidence="3" id="KW-1185">Reference proteome</keyword>
<feature type="transmembrane region" description="Helical" evidence="1">
    <location>
        <begin position="400"/>
        <end position="422"/>
    </location>
</feature>
<evidence type="ECO:0008006" key="4">
    <source>
        <dbReference type="Google" id="ProtNLM"/>
    </source>
</evidence>
<evidence type="ECO:0000313" key="3">
    <source>
        <dbReference type="Proteomes" id="UP000050517"/>
    </source>
</evidence>
<keyword evidence="1" id="KW-0812">Transmembrane</keyword>
<protein>
    <recommendedName>
        <fullName evidence="4">Phage-related minor tail protein</fullName>
    </recommendedName>
</protein>
<name>A0A0Q0YRB6_9CORY</name>
<proteinExistence type="predicted"/>
<dbReference type="AlphaFoldDB" id="A0A0Q0YRB6"/>
<dbReference type="PATRIC" id="fig|1544416.3.peg.65"/>
<feature type="transmembrane region" description="Helical" evidence="1">
    <location>
        <begin position="497"/>
        <end position="516"/>
    </location>
</feature>
<dbReference type="STRING" id="1544416.Cocul_00066"/>
<gene>
    <name evidence="2" type="ORF">Cocul_00066</name>
</gene>
<organism evidence="2 3">
    <name type="scientific">Corynebacterium oculi</name>
    <dbReference type="NCBI Taxonomy" id="1544416"/>
    <lineage>
        <taxon>Bacteria</taxon>
        <taxon>Bacillati</taxon>
        <taxon>Actinomycetota</taxon>
        <taxon>Actinomycetes</taxon>
        <taxon>Mycobacteriales</taxon>
        <taxon>Corynebacteriaceae</taxon>
        <taxon>Corynebacterium</taxon>
    </lineage>
</organism>
<evidence type="ECO:0000256" key="1">
    <source>
        <dbReference type="SAM" id="Phobius"/>
    </source>
</evidence>
<reference evidence="2 3" key="1">
    <citation type="submission" date="2015-10" db="EMBL/GenBank/DDBJ databases">
        <title>Corynebacteirum lowii and Corynebacterium oculi species nova, derived from human clinical disease and and emended description of Corynebacterium mastiditis.</title>
        <authorList>
            <person name="Bernard K."/>
            <person name="Pacheco A.L."/>
            <person name="Mcdougall C."/>
            <person name="Burtx T."/>
            <person name="Weibe D."/>
            <person name="Tyler S."/>
            <person name="Olson A.B."/>
            <person name="Cnockaert M."/>
            <person name="Eguchi H."/>
            <person name="Kuwahara T."/>
            <person name="Nakayama-Imaohji H."/>
            <person name="Boudewijins M."/>
            <person name="Van Hoecke F."/>
            <person name="Bernier A.-M."/>
            <person name="Vandamme P."/>
        </authorList>
    </citation>
    <scope>NUCLEOTIDE SEQUENCE [LARGE SCALE GENOMIC DNA]</scope>
    <source>
        <strain evidence="2 3">NML 130210</strain>
    </source>
</reference>
<keyword evidence="1" id="KW-0472">Membrane</keyword>
<feature type="transmembrane region" description="Helical" evidence="1">
    <location>
        <begin position="434"/>
        <end position="456"/>
    </location>
</feature>
<sequence>MSKTAILSVRIISDAKKAVAGFNEAGRGLDKLESGMKKAATVGTAATAAVVGMGKQALDSASKLQQSTGAVESVFKAQSGAIKKLAADAANSVGLSKNQYQEFASVMGSQLKNLGVAQSDLVPTTDKLITMGADLASMYGGTTADAVQALSAAFRGEMDPIEKYGISIKKSDINARLAAQGLDKLEGEALKQAETQALLAMLTEQSADAQGNFARETDTAAGSAQIAAAHWENAKAALGEQLLPYATQAAEAMAKLAQKIGENPEAFRKLAIAIGVTTGALYTGLAAIKAWRVASAIATAVSTAWGAMTGRIVFGNTIAAGSSATAASTSMAAWLGAAARTVAGWLAASARIVWTWAATATQAAIHAGTAAGAWIASGVRAAGAWVAMQIRAGISFTMTAASAAMSATMTAASWLAAGARAAGAWLAMQIRAGIAFAMTAASAVGAAAATAAAWVASSARAIAAFVAQQAAMMAVRAATLAMAAAQWVLNAAMSANPIGIVIVAVTALVAALVLAYQKSETFRNAVNAAGRVGKAAFDLVVGGIRSAVQWVGNIVSKVGGVGGAFRAAMAVASAAVSILTAPLRGLVSLIGSVVSAIGRIRFPSPPAWLSKMFSAAPSMTTAPGTPFRFMAPPALAFGYQPELTAASGSLSSLRGAIGSSSGGAMKVDNSVHITVDGSGVVDPRAIVEALTKALKQYGRDLGLSPAAGGGAFSWA</sequence>
<keyword evidence="1" id="KW-1133">Transmembrane helix</keyword>